<dbReference type="EMBL" id="NCKV01024171">
    <property type="protein sequence ID" value="RWS19629.1"/>
    <property type="molecule type" value="Genomic_DNA"/>
</dbReference>
<accession>A0A443RX57</accession>
<evidence type="ECO:0000313" key="2">
    <source>
        <dbReference type="EMBL" id="RWS19629.1"/>
    </source>
</evidence>
<dbReference type="AlphaFoldDB" id="A0A443RX57"/>
<reference evidence="2 3" key="1">
    <citation type="journal article" date="2018" name="Gigascience">
        <title>Genomes of trombidid mites reveal novel predicted allergens and laterally-transferred genes associated with secondary metabolism.</title>
        <authorList>
            <person name="Dong X."/>
            <person name="Chaisiri K."/>
            <person name="Xia D."/>
            <person name="Armstrong S.D."/>
            <person name="Fang Y."/>
            <person name="Donnelly M.J."/>
            <person name="Kadowaki T."/>
            <person name="McGarry J.W."/>
            <person name="Darby A.C."/>
            <person name="Makepeace B.L."/>
        </authorList>
    </citation>
    <scope>NUCLEOTIDE SEQUENCE [LARGE SCALE GENOMIC DNA]</scope>
    <source>
        <strain evidence="2">UoL-UT</strain>
    </source>
</reference>
<feature type="compositionally biased region" description="Basic and acidic residues" evidence="1">
    <location>
        <begin position="58"/>
        <end position="67"/>
    </location>
</feature>
<comment type="caution">
    <text evidence="2">The sequence shown here is derived from an EMBL/GenBank/DDBJ whole genome shotgun (WGS) entry which is preliminary data.</text>
</comment>
<evidence type="ECO:0000256" key="1">
    <source>
        <dbReference type="SAM" id="MobiDB-lite"/>
    </source>
</evidence>
<feature type="non-terminal residue" evidence="2">
    <location>
        <position position="270"/>
    </location>
</feature>
<gene>
    <name evidence="2" type="ORF">B4U80_12251</name>
</gene>
<sequence>MAGIDYEFNARLVKRVTDWLVGHNMFYVEWENEFLTLEELSNCRDIVREFHRSKNWEAPRWKGDPLPRPKNRYPMTVPHVEPEHQQPDQQQQQQQQQPEQQEQSIEQQQHEQQQQEQQHPHQPEQQQHVEQQQPQLQLAIVQQPEQQQVEQQEQHQQAEQQLQVVPEPRKDFEVDRIVNLYPKESFDDSEHDLYEVVWKSVWVHANDLHMCKHKAIRDFFNTERGILMKAHESLLRQIPGGSSDMDNWRTVAFQYDLAATQVNPNYSRFK</sequence>
<dbReference type="Proteomes" id="UP000288716">
    <property type="component" value="Unassembled WGS sequence"/>
</dbReference>
<protein>
    <submittedName>
        <fullName evidence="2">Uncharacterized protein</fullName>
    </submittedName>
</protein>
<keyword evidence="3" id="KW-1185">Reference proteome</keyword>
<feature type="compositionally biased region" description="Low complexity" evidence="1">
    <location>
        <begin position="87"/>
        <end position="117"/>
    </location>
</feature>
<dbReference type="VEuPathDB" id="VectorBase:LDEU012411"/>
<evidence type="ECO:0000313" key="3">
    <source>
        <dbReference type="Proteomes" id="UP000288716"/>
    </source>
</evidence>
<proteinExistence type="predicted"/>
<feature type="region of interest" description="Disordered" evidence="1">
    <location>
        <begin position="58"/>
        <end position="167"/>
    </location>
</feature>
<feature type="compositionally biased region" description="Low complexity" evidence="1">
    <location>
        <begin position="123"/>
        <end position="166"/>
    </location>
</feature>
<organism evidence="2 3">
    <name type="scientific">Leptotrombidium deliense</name>
    <dbReference type="NCBI Taxonomy" id="299467"/>
    <lineage>
        <taxon>Eukaryota</taxon>
        <taxon>Metazoa</taxon>
        <taxon>Ecdysozoa</taxon>
        <taxon>Arthropoda</taxon>
        <taxon>Chelicerata</taxon>
        <taxon>Arachnida</taxon>
        <taxon>Acari</taxon>
        <taxon>Acariformes</taxon>
        <taxon>Trombidiformes</taxon>
        <taxon>Prostigmata</taxon>
        <taxon>Anystina</taxon>
        <taxon>Parasitengona</taxon>
        <taxon>Trombiculoidea</taxon>
        <taxon>Trombiculidae</taxon>
        <taxon>Leptotrombidium</taxon>
    </lineage>
</organism>
<name>A0A443RX57_9ACAR</name>